<dbReference type="EMBL" id="JACGWJ010000030">
    <property type="protein sequence ID" value="KAL0301229.1"/>
    <property type="molecule type" value="Genomic_DNA"/>
</dbReference>
<evidence type="ECO:0000313" key="2">
    <source>
        <dbReference type="EMBL" id="KAL0301229.1"/>
    </source>
</evidence>
<name>A0AAW2K343_SESRA</name>
<proteinExistence type="predicted"/>
<dbReference type="InterPro" id="IPR029062">
    <property type="entry name" value="Class_I_gatase-like"/>
</dbReference>
<organism evidence="2">
    <name type="scientific">Sesamum radiatum</name>
    <name type="common">Black benniseed</name>
    <dbReference type="NCBI Taxonomy" id="300843"/>
    <lineage>
        <taxon>Eukaryota</taxon>
        <taxon>Viridiplantae</taxon>
        <taxon>Streptophyta</taxon>
        <taxon>Embryophyta</taxon>
        <taxon>Tracheophyta</taxon>
        <taxon>Spermatophyta</taxon>
        <taxon>Magnoliopsida</taxon>
        <taxon>eudicotyledons</taxon>
        <taxon>Gunneridae</taxon>
        <taxon>Pentapetalae</taxon>
        <taxon>asterids</taxon>
        <taxon>lamiids</taxon>
        <taxon>Lamiales</taxon>
        <taxon>Pedaliaceae</taxon>
        <taxon>Sesamum</taxon>
    </lineage>
</organism>
<dbReference type="GO" id="GO:1903189">
    <property type="term" value="P:glyoxal metabolic process"/>
    <property type="evidence" value="ECO:0007669"/>
    <property type="project" value="TreeGrafter"/>
</dbReference>
<dbReference type="Pfam" id="PF01965">
    <property type="entry name" value="DJ-1_PfpI"/>
    <property type="match status" value="1"/>
</dbReference>
<accession>A0AAW2K343</accession>
<gene>
    <name evidence="2" type="ORF">Sradi_6399700</name>
</gene>
<dbReference type="SUPFAM" id="SSF52317">
    <property type="entry name" value="Class I glutamine amidotransferase-like"/>
    <property type="match status" value="1"/>
</dbReference>
<dbReference type="AlphaFoldDB" id="A0AAW2K343"/>
<reference evidence="2" key="1">
    <citation type="submission" date="2020-06" db="EMBL/GenBank/DDBJ databases">
        <authorList>
            <person name="Li T."/>
            <person name="Hu X."/>
            <person name="Zhang T."/>
            <person name="Song X."/>
            <person name="Zhang H."/>
            <person name="Dai N."/>
            <person name="Sheng W."/>
            <person name="Hou X."/>
            <person name="Wei L."/>
        </authorList>
    </citation>
    <scope>NUCLEOTIDE SEQUENCE</scope>
    <source>
        <strain evidence="2">G02</strain>
        <tissue evidence="2">Leaf</tissue>
    </source>
</reference>
<evidence type="ECO:0000259" key="1">
    <source>
        <dbReference type="Pfam" id="PF01965"/>
    </source>
</evidence>
<dbReference type="PANTHER" id="PTHR48094">
    <property type="entry name" value="PROTEIN/NUCLEIC ACID DEGLYCASE DJ-1-RELATED"/>
    <property type="match status" value="1"/>
</dbReference>
<reference evidence="2" key="2">
    <citation type="journal article" date="2024" name="Plant">
        <title>Genomic evolution and insights into agronomic trait innovations of Sesamum species.</title>
        <authorList>
            <person name="Miao H."/>
            <person name="Wang L."/>
            <person name="Qu L."/>
            <person name="Liu H."/>
            <person name="Sun Y."/>
            <person name="Le M."/>
            <person name="Wang Q."/>
            <person name="Wei S."/>
            <person name="Zheng Y."/>
            <person name="Lin W."/>
            <person name="Duan Y."/>
            <person name="Cao H."/>
            <person name="Xiong S."/>
            <person name="Wang X."/>
            <person name="Wei L."/>
            <person name="Li C."/>
            <person name="Ma Q."/>
            <person name="Ju M."/>
            <person name="Zhao R."/>
            <person name="Li G."/>
            <person name="Mu C."/>
            <person name="Tian Q."/>
            <person name="Mei H."/>
            <person name="Zhang T."/>
            <person name="Gao T."/>
            <person name="Zhang H."/>
        </authorList>
    </citation>
    <scope>NUCLEOTIDE SEQUENCE</scope>
    <source>
        <strain evidence="2">G02</strain>
    </source>
</reference>
<dbReference type="PANTHER" id="PTHR48094:SF12">
    <property type="entry name" value="PARKINSON DISEASE PROTEIN 7 HOMOLOG"/>
    <property type="match status" value="1"/>
</dbReference>
<comment type="caution">
    <text evidence="2">The sequence shown here is derived from an EMBL/GenBank/DDBJ whole genome shotgun (WGS) entry which is preliminary data.</text>
</comment>
<dbReference type="InterPro" id="IPR002818">
    <property type="entry name" value="DJ-1/PfpI"/>
</dbReference>
<dbReference type="Gene3D" id="3.40.50.880">
    <property type="match status" value="1"/>
</dbReference>
<dbReference type="InterPro" id="IPR050325">
    <property type="entry name" value="Prot/Nucl_acid_deglycase"/>
</dbReference>
<feature type="domain" description="DJ-1/PfpI" evidence="1">
    <location>
        <begin position="1"/>
        <end position="56"/>
    </location>
</feature>
<protein>
    <submittedName>
        <fullName evidence="2">Protein DJ-1B</fullName>
    </submittedName>
</protein>
<dbReference type="GO" id="GO:0005737">
    <property type="term" value="C:cytoplasm"/>
    <property type="evidence" value="ECO:0007669"/>
    <property type="project" value="TreeGrafter"/>
</dbReference>
<sequence length="75" mass="8312">MEAVIIIDVLRRAKAEVVVASVEDKLEILASRKVKLVADVLLDEAANRSYDLIVLPVRGAITEVLLFFTLKHIVV</sequence>